<evidence type="ECO:0000256" key="6">
    <source>
        <dbReference type="SAM" id="Phobius"/>
    </source>
</evidence>
<dbReference type="InterPro" id="IPR011701">
    <property type="entry name" value="MFS"/>
</dbReference>
<dbReference type="SUPFAM" id="SSF103473">
    <property type="entry name" value="MFS general substrate transporter"/>
    <property type="match status" value="1"/>
</dbReference>
<feature type="transmembrane region" description="Helical" evidence="6">
    <location>
        <begin position="125"/>
        <end position="149"/>
    </location>
</feature>
<evidence type="ECO:0000256" key="4">
    <source>
        <dbReference type="ARBA" id="ARBA00022989"/>
    </source>
</evidence>
<evidence type="ECO:0000259" key="7">
    <source>
        <dbReference type="PROSITE" id="PS50850"/>
    </source>
</evidence>
<keyword evidence="4 6" id="KW-1133">Transmembrane helix</keyword>
<protein>
    <submittedName>
        <fullName evidence="8">Membrane protein</fullName>
    </submittedName>
</protein>
<reference evidence="9" key="1">
    <citation type="submission" date="2015-07" db="EMBL/GenBank/DDBJ databases">
        <title>Fjat-14235 jcm11544.</title>
        <authorList>
            <person name="Liu B."/>
            <person name="Wang J."/>
            <person name="Zhu Y."/>
            <person name="Liu G."/>
            <person name="Chen Q."/>
            <person name="Chen Z."/>
            <person name="Lan J."/>
            <person name="Che J."/>
            <person name="Ge C."/>
            <person name="Shi H."/>
            <person name="Pan Z."/>
            <person name="Liu X."/>
        </authorList>
    </citation>
    <scope>NUCLEOTIDE SEQUENCE [LARGE SCALE GENOMIC DNA]</scope>
    <source>
        <strain evidence="9">JCM 11544</strain>
    </source>
</reference>
<dbReference type="GO" id="GO:0022857">
    <property type="term" value="F:transmembrane transporter activity"/>
    <property type="evidence" value="ECO:0007669"/>
    <property type="project" value="InterPro"/>
</dbReference>
<evidence type="ECO:0000313" key="8">
    <source>
        <dbReference type="EMBL" id="KON84917.1"/>
    </source>
</evidence>
<name>A0A0M0G5V6_9BACI</name>
<keyword evidence="5 6" id="KW-0472">Membrane</keyword>
<keyword evidence="2" id="KW-0813">Transport</keyword>
<feature type="transmembrane region" description="Helical" evidence="6">
    <location>
        <begin position="327"/>
        <end position="352"/>
    </location>
</feature>
<evidence type="ECO:0000256" key="5">
    <source>
        <dbReference type="ARBA" id="ARBA00023136"/>
    </source>
</evidence>
<evidence type="ECO:0000256" key="2">
    <source>
        <dbReference type="ARBA" id="ARBA00022448"/>
    </source>
</evidence>
<gene>
    <name evidence="8" type="ORF">AF331_13020</name>
</gene>
<dbReference type="Gene3D" id="1.20.1250.20">
    <property type="entry name" value="MFS general substrate transporter like domains"/>
    <property type="match status" value="2"/>
</dbReference>
<feature type="transmembrane region" description="Helical" evidence="6">
    <location>
        <begin position="209"/>
        <end position="229"/>
    </location>
</feature>
<dbReference type="CDD" id="cd17393">
    <property type="entry name" value="MFS_MosC_like"/>
    <property type="match status" value="1"/>
</dbReference>
<feature type="transmembrane region" description="Helical" evidence="6">
    <location>
        <begin position="273"/>
        <end position="291"/>
    </location>
</feature>
<feature type="transmembrane region" description="Helical" evidence="6">
    <location>
        <begin position="92"/>
        <end position="113"/>
    </location>
</feature>
<keyword evidence="9" id="KW-1185">Reference proteome</keyword>
<dbReference type="GO" id="GO:0005886">
    <property type="term" value="C:plasma membrane"/>
    <property type="evidence" value="ECO:0007669"/>
    <property type="project" value="UniProtKB-SubCell"/>
</dbReference>
<dbReference type="Proteomes" id="UP000037405">
    <property type="component" value="Unassembled WGS sequence"/>
</dbReference>
<comment type="subcellular location">
    <subcellularLocation>
        <location evidence="1">Cell membrane</location>
        <topology evidence="1">Multi-pass membrane protein</topology>
    </subcellularLocation>
</comment>
<keyword evidence="3 6" id="KW-0812">Transmembrane</keyword>
<feature type="domain" description="Major facilitator superfamily (MFS) profile" evidence="7">
    <location>
        <begin position="1"/>
        <end position="384"/>
    </location>
</feature>
<feature type="transmembrane region" description="Helical" evidence="6">
    <location>
        <begin position="64"/>
        <end position="86"/>
    </location>
</feature>
<feature type="transmembrane region" description="Helical" evidence="6">
    <location>
        <begin position="358"/>
        <end position="379"/>
    </location>
</feature>
<dbReference type="InterPro" id="IPR051788">
    <property type="entry name" value="MFS_Transporter"/>
</dbReference>
<dbReference type="OrthoDB" id="9809599at2"/>
<feature type="transmembrane region" description="Helical" evidence="6">
    <location>
        <begin position="155"/>
        <end position="177"/>
    </location>
</feature>
<comment type="caution">
    <text evidence="8">The sequence shown here is derived from an EMBL/GenBank/DDBJ whole genome shotgun (WGS) entry which is preliminary data.</text>
</comment>
<evidence type="ECO:0000256" key="1">
    <source>
        <dbReference type="ARBA" id="ARBA00004651"/>
    </source>
</evidence>
<dbReference type="AlphaFoldDB" id="A0A0M0G5V6"/>
<dbReference type="PANTHER" id="PTHR23514">
    <property type="entry name" value="BYPASS OF STOP CODON PROTEIN 6"/>
    <property type="match status" value="1"/>
</dbReference>
<sequence>MSIYFIFALPGLSMATWVSRTPEIRHTLGATTAELGWIIFGMSVGAIIGLTCASHLIAKKGARFSMVTGVAISAIGLLTVSLGVSVLTQSSLVFLGLGIFGFGNGICNVAMNVEGTAVEGATQKSLLTGFHAAFSVGTLVGAIIGSAAIKSSIPVPVHLLGIAFLTVAVMGSLSKYVPIGTGKEDRSQPNAVPMGFKERMAIWKEPRTLLISLIVLGMAFAEGSANDWLPILMVDGYDVSPATGSFAFGLFVGAMTIGRMVGGRVLDRSGRVFVLRVSSLLAIAGLLIVIFGGNVPIAMIGIVMWGLGAAFGFPVGLSAAGDDPRGVAVRVSAVASAGYFAFLVGPPFLGFLGEKIGLLHALFVVLVTVTIAGMLAHAAKPPGRDDLMRKQDSLCEK</sequence>
<dbReference type="InterPro" id="IPR036259">
    <property type="entry name" value="MFS_trans_sf"/>
</dbReference>
<dbReference type="InterPro" id="IPR020846">
    <property type="entry name" value="MFS_dom"/>
</dbReference>
<feature type="transmembrane region" description="Helical" evidence="6">
    <location>
        <begin position="36"/>
        <end position="57"/>
    </location>
</feature>
<dbReference type="RefSeq" id="WP_053428522.1">
    <property type="nucleotide sequence ID" value="NZ_LGUE01000004.1"/>
</dbReference>
<feature type="transmembrane region" description="Helical" evidence="6">
    <location>
        <begin position="241"/>
        <end position="261"/>
    </location>
</feature>
<proteinExistence type="predicted"/>
<organism evidence="8 9">
    <name type="scientific">Rossellomorea marisflavi</name>
    <dbReference type="NCBI Taxonomy" id="189381"/>
    <lineage>
        <taxon>Bacteria</taxon>
        <taxon>Bacillati</taxon>
        <taxon>Bacillota</taxon>
        <taxon>Bacilli</taxon>
        <taxon>Bacillales</taxon>
        <taxon>Bacillaceae</taxon>
        <taxon>Rossellomorea</taxon>
    </lineage>
</organism>
<dbReference type="Pfam" id="PF07690">
    <property type="entry name" value="MFS_1"/>
    <property type="match status" value="1"/>
</dbReference>
<dbReference type="PATRIC" id="fig|189381.12.peg.2650"/>
<dbReference type="PANTHER" id="PTHR23514:SF13">
    <property type="entry name" value="INNER MEMBRANE PROTEIN YBJJ"/>
    <property type="match status" value="1"/>
</dbReference>
<dbReference type="PROSITE" id="PS50850">
    <property type="entry name" value="MFS"/>
    <property type="match status" value="1"/>
</dbReference>
<feature type="transmembrane region" description="Helical" evidence="6">
    <location>
        <begin position="297"/>
        <end position="320"/>
    </location>
</feature>
<evidence type="ECO:0000256" key="3">
    <source>
        <dbReference type="ARBA" id="ARBA00022692"/>
    </source>
</evidence>
<dbReference type="EMBL" id="LGUE01000004">
    <property type="protein sequence ID" value="KON84917.1"/>
    <property type="molecule type" value="Genomic_DNA"/>
</dbReference>
<dbReference type="STRING" id="189381.GCA_900166615_01303"/>
<accession>A0A0M0G5V6</accession>
<evidence type="ECO:0000313" key="9">
    <source>
        <dbReference type="Proteomes" id="UP000037405"/>
    </source>
</evidence>